<evidence type="ECO:0000256" key="5">
    <source>
        <dbReference type="ARBA" id="ARBA00022525"/>
    </source>
</evidence>
<keyword evidence="9" id="KW-0677">Repeat</keyword>
<gene>
    <name evidence="17" type="ORF">JTE90_007613</name>
</gene>
<dbReference type="GO" id="GO:0005576">
    <property type="term" value="C:extracellular region"/>
    <property type="evidence" value="ECO:0007669"/>
    <property type="project" value="UniProtKB-SubCell"/>
</dbReference>
<evidence type="ECO:0000256" key="9">
    <source>
        <dbReference type="ARBA" id="ARBA00022737"/>
    </source>
</evidence>
<feature type="repeat" description="ANK" evidence="15">
    <location>
        <begin position="246"/>
        <end position="278"/>
    </location>
</feature>
<evidence type="ECO:0000256" key="2">
    <source>
        <dbReference type="ARBA" id="ARBA00004613"/>
    </source>
</evidence>
<dbReference type="GO" id="GO:0044231">
    <property type="term" value="C:host cell presynaptic membrane"/>
    <property type="evidence" value="ECO:0007669"/>
    <property type="project" value="UniProtKB-KW"/>
</dbReference>
<dbReference type="GO" id="GO:0044218">
    <property type="term" value="C:other organism cell membrane"/>
    <property type="evidence" value="ECO:0007669"/>
    <property type="project" value="UniProtKB-KW"/>
</dbReference>
<evidence type="ECO:0000256" key="15">
    <source>
        <dbReference type="PROSITE-ProRule" id="PRU00023"/>
    </source>
</evidence>
<evidence type="ECO:0000256" key="10">
    <source>
        <dbReference type="ARBA" id="ARBA00022786"/>
    </source>
</evidence>
<reference evidence="17 18" key="1">
    <citation type="journal article" date="2022" name="Nat. Ecol. Evol.">
        <title>A masculinizing supergene underlies an exaggerated male reproductive morph in a spider.</title>
        <authorList>
            <person name="Hendrickx F."/>
            <person name="De Corte Z."/>
            <person name="Sonet G."/>
            <person name="Van Belleghem S.M."/>
            <person name="Kostlbacher S."/>
            <person name="Vangestel C."/>
        </authorList>
    </citation>
    <scope>NUCLEOTIDE SEQUENCE [LARGE SCALE GENOMIC DNA]</scope>
    <source>
        <strain evidence="17">W744_W776</strain>
    </source>
</reference>
<evidence type="ECO:0000256" key="1">
    <source>
        <dbReference type="ARBA" id="ARBA00004175"/>
    </source>
</evidence>
<evidence type="ECO:0000256" key="8">
    <source>
        <dbReference type="ARBA" id="ARBA00022699"/>
    </source>
</evidence>
<accession>A0AAV6U4W9</accession>
<keyword evidence="6" id="KW-1052">Target cell membrane</keyword>
<evidence type="ECO:0000256" key="7">
    <source>
        <dbReference type="ARBA" id="ARBA00022656"/>
    </source>
</evidence>
<dbReference type="PROSITE" id="PS50088">
    <property type="entry name" value="ANK_REPEAT"/>
    <property type="match status" value="7"/>
</dbReference>
<feature type="repeat" description="ANK" evidence="15">
    <location>
        <begin position="179"/>
        <end position="211"/>
    </location>
</feature>
<evidence type="ECO:0000256" key="11">
    <source>
        <dbReference type="ARBA" id="ARBA00023028"/>
    </source>
</evidence>
<keyword evidence="8" id="KW-0528">Neurotoxin</keyword>
<keyword evidence="18" id="KW-1185">Reference proteome</keyword>
<dbReference type="InterPro" id="IPR019734">
    <property type="entry name" value="TPR_rpt"/>
</dbReference>
<keyword evidence="4" id="KW-0268">Exocytosis</keyword>
<dbReference type="PANTHER" id="PTHR24173:SF74">
    <property type="entry name" value="ANKYRIN REPEAT DOMAIN-CONTAINING PROTEIN 16"/>
    <property type="match status" value="1"/>
</dbReference>
<keyword evidence="13" id="KW-0472">Membrane</keyword>
<dbReference type="Pfam" id="PF13374">
    <property type="entry name" value="TPR_10"/>
    <property type="match status" value="1"/>
</dbReference>
<dbReference type="AlphaFoldDB" id="A0AAV6U4W9"/>
<keyword evidence="12 15" id="KW-0040">ANK repeat</keyword>
<dbReference type="Proteomes" id="UP000827092">
    <property type="component" value="Unassembled WGS sequence"/>
</dbReference>
<organism evidence="17 18">
    <name type="scientific">Oedothorax gibbosus</name>
    <dbReference type="NCBI Taxonomy" id="931172"/>
    <lineage>
        <taxon>Eukaryota</taxon>
        <taxon>Metazoa</taxon>
        <taxon>Ecdysozoa</taxon>
        <taxon>Arthropoda</taxon>
        <taxon>Chelicerata</taxon>
        <taxon>Arachnida</taxon>
        <taxon>Araneae</taxon>
        <taxon>Araneomorphae</taxon>
        <taxon>Entelegynae</taxon>
        <taxon>Araneoidea</taxon>
        <taxon>Linyphiidae</taxon>
        <taxon>Erigoninae</taxon>
        <taxon>Oedothorax</taxon>
    </lineage>
</organism>
<evidence type="ECO:0000256" key="14">
    <source>
        <dbReference type="ARBA" id="ARBA00038500"/>
    </source>
</evidence>
<feature type="repeat" description="ANK" evidence="15">
    <location>
        <begin position="346"/>
        <end position="378"/>
    </location>
</feature>
<feature type="repeat" description="TPR" evidence="16">
    <location>
        <begin position="553"/>
        <end position="586"/>
    </location>
</feature>
<evidence type="ECO:0000313" key="18">
    <source>
        <dbReference type="Proteomes" id="UP000827092"/>
    </source>
</evidence>
<dbReference type="Pfam" id="PF13424">
    <property type="entry name" value="TPR_12"/>
    <property type="match status" value="2"/>
</dbReference>
<dbReference type="EMBL" id="JAFNEN010000634">
    <property type="protein sequence ID" value="KAG8179340.1"/>
    <property type="molecule type" value="Genomic_DNA"/>
</dbReference>
<feature type="repeat" description="ANK" evidence="15">
    <location>
        <begin position="213"/>
        <end position="245"/>
    </location>
</feature>
<comment type="similarity">
    <text evidence="14">Belongs to the fem-1 family.</text>
</comment>
<dbReference type="GO" id="GO:0090729">
    <property type="term" value="F:toxin activity"/>
    <property type="evidence" value="ECO:0007669"/>
    <property type="project" value="UniProtKB-KW"/>
</dbReference>
<keyword evidence="7" id="KW-0800">Toxin</keyword>
<evidence type="ECO:0000256" key="6">
    <source>
        <dbReference type="ARBA" id="ARBA00022537"/>
    </source>
</evidence>
<dbReference type="PROSITE" id="PS50297">
    <property type="entry name" value="ANK_REP_REGION"/>
    <property type="match status" value="7"/>
</dbReference>
<dbReference type="PRINTS" id="PR01415">
    <property type="entry name" value="ANKYRIN"/>
</dbReference>
<sequence>MYFYHGVNDQDREVCHQVLLDRNKKQQLLEEVKQSSSMDVAKYGIILERVWGLEIPQSFVTRYKQFRKDLIIDKLVCCKMQKEECEQIYYILPELARENDFIIAHSEEEIRRIGRILYSTRDEDPAESFCDTILKVYFGLAEHNSTSYNELFDSVHKGELQRVTTYLEEGGDVNFADEYGQSLIHHAAHSGKMDLVRFLKAKGANIHKEDKLCGRKPIHIAAKEGHPSVISFFVDSGAGVNESDEINWTLLHYAVWRGDLETIRFLKRYDMDINAKDARVGKTPIHIAAEHGYIDVINYLIENGANVESYDERGRTPLYYSVMMDQYEAFKNLIDKGADINIKNNHFKTLLHVSGFNNNKEIIEYLVKAGLEINAKDENGWTPLHIAVYNHKLDIFQVLADLGADLFVVCNDGKSLLDISKEHADIVLHVVYRMCKKFQEEGKYSNALELCNENLEIIKTFRQDHPDYLEMENKLGIILYEMGKFDVAADILTHVLRNREISLGTNHFSTLSTKHRLASVYAVQWRHNEAMDLLKGVLEARKTVLGDDHDDTLNVSNDIGKLHIRNGEYDEALEMFKLIVEKRDKHFGSDHHKTLQARQDMAVIFANKGDFEKALFIFKDVLGKRAKLLGENHPDTVLTSYHVKLTSEKVQKNSPWQSCLIS</sequence>
<feature type="repeat" description="ANK" evidence="15">
    <location>
        <begin position="313"/>
        <end position="345"/>
    </location>
</feature>
<dbReference type="PROSITE" id="PS50005">
    <property type="entry name" value="TPR"/>
    <property type="match status" value="1"/>
</dbReference>
<feature type="repeat" description="ANK" evidence="15">
    <location>
        <begin position="280"/>
        <end position="312"/>
    </location>
</feature>
<evidence type="ECO:0000256" key="13">
    <source>
        <dbReference type="ARBA" id="ARBA00023298"/>
    </source>
</evidence>
<evidence type="ECO:0000256" key="4">
    <source>
        <dbReference type="ARBA" id="ARBA00022483"/>
    </source>
</evidence>
<dbReference type="GO" id="GO:0006887">
    <property type="term" value="P:exocytosis"/>
    <property type="evidence" value="ECO:0007669"/>
    <property type="project" value="UniProtKB-KW"/>
</dbReference>
<dbReference type="SMART" id="SM00248">
    <property type="entry name" value="ANK"/>
    <property type="match status" value="7"/>
</dbReference>
<comment type="pathway">
    <text evidence="3">Protein modification; protein ubiquitination.</text>
</comment>
<feature type="repeat" description="ANK" evidence="15">
    <location>
        <begin position="379"/>
        <end position="411"/>
    </location>
</feature>
<protein>
    <submittedName>
        <fullName evidence="17">Uncharacterized protein</fullName>
    </submittedName>
</protein>
<proteinExistence type="inferred from homology"/>
<dbReference type="Gene3D" id="1.25.40.20">
    <property type="entry name" value="Ankyrin repeat-containing domain"/>
    <property type="match status" value="4"/>
</dbReference>
<dbReference type="InterPro" id="IPR011990">
    <property type="entry name" value="TPR-like_helical_dom_sf"/>
</dbReference>
<keyword evidence="16" id="KW-0802">TPR repeat</keyword>
<evidence type="ECO:0000313" key="17">
    <source>
        <dbReference type="EMBL" id="KAG8179340.1"/>
    </source>
</evidence>
<comment type="subcellular location">
    <subcellularLocation>
        <location evidence="2">Secreted</location>
    </subcellularLocation>
    <subcellularLocation>
        <location evidence="1">Target cell membrane</location>
    </subcellularLocation>
</comment>
<evidence type="ECO:0000256" key="3">
    <source>
        <dbReference type="ARBA" id="ARBA00004906"/>
    </source>
</evidence>
<dbReference type="InterPro" id="IPR036770">
    <property type="entry name" value="Ankyrin_rpt-contain_sf"/>
</dbReference>
<keyword evidence="10" id="KW-0833">Ubl conjugation pathway</keyword>
<keyword evidence="11" id="KW-0638">Presynaptic neurotoxin</keyword>
<name>A0AAV6U4W9_9ARAC</name>
<dbReference type="PANTHER" id="PTHR24173">
    <property type="entry name" value="ANKYRIN REPEAT CONTAINING"/>
    <property type="match status" value="1"/>
</dbReference>
<dbReference type="SUPFAM" id="SSF48403">
    <property type="entry name" value="Ankyrin repeat"/>
    <property type="match status" value="1"/>
</dbReference>
<dbReference type="Pfam" id="PF12796">
    <property type="entry name" value="Ank_2"/>
    <property type="match status" value="3"/>
</dbReference>
<evidence type="ECO:0000256" key="16">
    <source>
        <dbReference type="PROSITE-ProRule" id="PRU00339"/>
    </source>
</evidence>
<dbReference type="InterPro" id="IPR002110">
    <property type="entry name" value="Ankyrin_rpt"/>
</dbReference>
<keyword evidence="5" id="KW-0964">Secreted</keyword>
<dbReference type="Gene3D" id="1.25.40.10">
    <property type="entry name" value="Tetratricopeptide repeat domain"/>
    <property type="match status" value="1"/>
</dbReference>
<dbReference type="SMART" id="SM00028">
    <property type="entry name" value="TPR"/>
    <property type="match status" value="4"/>
</dbReference>
<comment type="caution">
    <text evidence="17">The sequence shown here is derived from an EMBL/GenBank/DDBJ whole genome shotgun (WGS) entry which is preliminary data.</text>
</comment>
<dbReference type="SUPFAM" id="SSF48452">
    <property type="entry name" value="TPR-like"/>
    <property type="match status" value="2"/>
</dbReference>
<evidence type="ECO:0000256" key="12">
    <source>
        <dbReference type="ARBA" id="ARBA00023043"/>
    </source>
</evidence>
<keyword evidence="13" id="KW-1053">Target membrane</keyword>